<comment type="caution">
    <text evidence="2">The sequence shown here is derived from an EMBL/GenBank/DDBJ whole genome shotgun (WGS) entry which is preliminary data.</text>
</comment>
<dbReference type="Proteomes" id="UP000663852">
    <property type="component" value="Unassembled WGS sequence"/>
</dbReference>
<evidence type="ECO:0000313" key="1">
    <source>
        <dbReference type="EMBL" id="CAF1530795.1"/>
    </source>
</evidence>
<dbReference type="AlphaFoldDB" id="A0A816AQ40"/>
<dbReference type="EMBL" id="CAJNOR010006656">
    <property type="protein sequence ID" value="CAF1600494.1"/>
    <property type="molecule type" value="Genomic_DNA"/>
</dbReference>
<gene>
    <name evidence="1" type="ORF">EDS130_LOCUS44556</name>
    <name evidence="2" type="ORF">XAT740_LOCUS47654</name>
</gene>
<evidence type="ECO:0000313" key="2">
    <source>
        <dbReference type="EMBL" id="CAF1600494.1"/>
    </source>
</evidence>
<proteinExistence type="predicted"/>
<dbReference type="EMBL" id="CAJNOJ010000878">
    <property type="protein sequence ID" value="CAF1530795.1"/>
    <property type="molecule type" value="Genomic_DNA"/>
</dbReference>
<dbReference type="Proteomes" id="UP000663828">
    <property type="component" value="Unassembled WGS sequence"/>
</dbReference>
<sequence>MKLIGVTPISSSKYYCNVCNSLCGIWGGQKFCENKKCNLFNQSLQNRNVTEIVTLYIKEQLKSILTRNISLLNEKELSQPYDIDSGAFYKKSMISLNELHRANNVTVYPTTLNIHTDDAPLVHTTKSSLWPCSASIVELPPQQKNAYRPRTHTEFIATAQAADIRVFGHKKAGSILGVKETSPLLEIFEYPKQIIVDYMHLSCLGHMSNLIQGWLLMLNSDTLSDINSILYSQKFAHNMSVKFNYPINACTDWKAKHFRVFILSIGLPLLLPHLPSIIAAHFALYSMCIKLLHCPKSDEEIGLADQIIHYYC</sequence>
<protein>
    <submittedName>
        <fullName evidence="2">Uncharacterized protein</fullName>
    </submittedName>
</protein>
<organism evidence="2 3">
    <name type="scientific">Adineta ricciae</name>
    <name type="common">Rotifer</name>
    <dbReference type="NCBI Taxonomy" id="249248"/>
    <lineage>
        <taxon>Eukaryota</taxon>
        <taxon>Metazoa</taxon>
        <taxon>Spiralia</taxon>
        <taxon>Gnathifera</taxon>
        <taxon>Rotifera</taxon>
        <taxon>Eurotatoria</taxon>
        <taxon>Bdelloidea</taxon>
        <taxon>Adinetida</taxon>
        <taxon>Adinetidae</taxon>
        <taxon>Adineta</taxon>
    </lineage>
</organism>
<reference evidence="2" key="1">
    <citation type="submission" date="2021-02" db="EMBL/GenBank/DDBJ databases">
        <authorList>
            <person name="Nowell W R."/>
        </authorList>
    </citation>
    <scope>NUCLEOTIDE SEQUENCE</scope>
</reference>
<keyword evidence="3" id="KW-1185">Reference proteome</keyword>
<name>A0A816AQ40_ADIRI</name>
<accession>A0A816AQ40</accession>
<evidence type="ECO:0000313" key="3">
    <source>
        <dbReference type="Proteomes" id="UP000663828"/>
    </source>
</evidence>